<reference evidence="1 2" key="1">
    <citation type="journal article" date="2015" name="J. Bacteriol.">
        <title>Resources for Genetic and Genomic Analysis of Emerging Pathogen Acinetobacter baumannii.</title>
        <authorList>
            <person name="Gallagher L.A."/>
            <person name="Ramage E."/>
            <person name="Weiss E.J."/>
            <person name="Radey M."/>
            <person name="Hayden H.S."/>
            <person name="Held K.G."/>
            <person name="Huse H.K."/>
            <person name="Zurawski D.V."/>
            <person name="Brittnacher M.J."/>
            <person name="Manoil C."/>
        </authorList>
    </citation>
    <scope>NUCLEOTIDE SEQUENCE [LARGE SCALE GENOMIC DNA]</scope>
    <source>
        <strain evidence="1 2">AB5075-UW</strain>
    </source>
</reference>
<protein>
    <submittedName>
        <fullName evidence="1">Uncharacterized protein</fullName>
    </submittedName>
</protein>
<evidence type="ECO:0000313" key="1">
    <source>
        <dbReference type="EMBL" id="AKA30528.1"/>
    </source>
</evidence>
<accession>A0A0D5YF73</accession>
<dbReference type="PATRIC" id="fig|470.1345.peg.730"/>
<evidence type="ECO:0000313" key="2">
    <source>
        <dbReference type="Proteomes" id="UP000032746"/>
    </source>
</evidence>
<dbReference type="EMBL" id="CP008706">
    <property type="protein sequence ID" value="AKA30528.1"/>
    <property type="molecule type" value="Genomic_DNA"/>
</dbReference>
<sequence length="57" mass="6832">MDTIEAKKNLDLLYKDRFNLENLNHLNARDQFKQDCKRRIRDIDTQIANIKQNLKSA</sequence>
<dbReference type="Proteomes" id="UP000032746">
    <property type="component" value="Chromosome"/>
</dbReference>
<gene>
    <name evidence="1" type="ORF">ABUW_0766</name>
</gene>
<name>A0A0D5YF73_ACIBA</name>
<organism evidence="1 2">
    <name type="scientific">Acinetobacter baumannii</name>
    <dbReference type="NCBI Taxonomy" id="470"/>
    <lineage>
        <taxon>Bacteria</taxon>
        <taxon>Pseudomonadati</taxon>
        <taxon>Pseudomonadota</taxon>
        <taxon>Gammaproteobacteria</taxon>
        <taxon>Moraxellales</taxon>
        <taxon>Moraxellaceae</taxon>
        <taxon>Acinetobacter</taxon>
        <taxon>Acinetobacter calcoaceticus/baumannii complex</taxon>
    </lineage>
</organism>
<proteinExistence type="predicted"/>
<reference evidence="2" key="2">
    <citation type="submission" date="2015-03" db="EMBL/GenBank/DDBJ databases">
        <authorList>
            <person name="Gallagher L.A."/>
            <person name="Hayden H.S."/>
            <person name="Weiss E.J."/>
            <person name="Hager K.R."/>
            <person name="Ramage E."/>
            <person name="Radey M.R."/>
            <person name="Bydalek R."/>
            <person name="Manoil C."/>
            <person name="Miller S.I."/>
            <person name="Brittnacher M.J."/>
        </authorList>
    </citation>
    <scope>NUCLEOTIDE SEQUENCE [LARGE SCALE GENOMIC DNA]</scope>
    <source>
        <strain evidence="2">AB5075-UW</strain>
    </source>
</reference>
<dbReference type="AlphaFoldDB" id="A0A0D5YF73"/>
<dbReference type="RefSeq" id="WP_000379605.1">
    <property type="nucleotide sequence ID" value="NZ_CACRXQ010000017.1"/>
</dbReference>